<evidence type="ECO:0000313" key="3">
    <source>
        <dbReference type="Proteomes" id="UP000008710"/>
    </source>
</evidence>
<name>Q0SJJ3_RHOJR</name>
<feature type="region of interest" description="Disordered" evidence="1">
    <location>
        <begin position="1"/>
        <end position="32"/>
    </location>
</feature>
<evidence type="ECO:0000256" key="1">
    <source>
        <dbReference type="SAM" id="MobiDB-lite"/>
    </source>
</evidence>
<feature type="region of interest" description="Disordered" evidence="1">
    <location>
        <begin position="151"/>
        <end position="176"/>
    </location>
</feature>
<dbReference type="EMBL" id="CP000431">
    <property type="protein sequence ID" value="ABG92293.1"/>
    <property type="molecule type" value="Genomic_DNA"/>
</dbReference>
<reference evidence="3" key="1">
    <citation type="journal article" date="2006" name="Proc. Natl. Acad. Sci. U.S.A.">
        <title>The complete genome of Rhodococcus sp. RHA1 provides insights into a catabolic powerhouse.</title>
        <authorList>
            <person name="McLeod M.P."/>
            <person name="Warren R.L."/>
            <person name="Hsiao W.W.L."/>
            <person name="Araki N."/>
            <person name="Myhre M."/>
            <person name="Fernandes C."/>
            <person name="Miyazawa D."/>
            <person name="Wong W."/>
            <person name="Lillquist A.L."/>
            <person name="Wang D."/>
            <person name="Dosanjh M."/>
            <person name="Hara H."/>
            <person name="Petrescu A."/>
            <person name="Morin R.D."/>
            <person name="Yang G."/>
            <person name="Stott J.M."/>
            <person name="Schein J.E."/>
            <person name="Shin H."/>
            <person name="Smailus D."/>
            <person name="Siddiqui A.S."/>
            <person name="Marra M.A."/>
            <person name="Jones S.J.M."/>
            <person name="Holt R."/>
            <person name="Brinkman F.S.L."/>
            <person name="Miyauchi K."/>
            <person name="Fukuda M."/>
            <person name="Davies J.E."/>
            <person name="Mohn W.W."/>
            <person name="Eltis L.D."/>
        </authorList>
    </citation>
    <scope>NUCLEOTIDE SEQUENCE [LARGE SCALE GENOMIC DNA]</scope>
    <source>
        <strain evidence="3">RHA1</strain>
    </source>
</reference>
<organism evidence="2 3">
    <name type="scientific">Rhodococcus jostii (strain RHA1)</name>
    <dbReference type="NCBI Taxonomy" id="101510"/>
    <lineage>
        <taxon>Bacteria</taxon>
        <taxon>Bacillati</taxon>
        <taxon>Actinomycetota</taxon>
        <taxon>Actinomycetes</taxon>
        <taxon>Mycobacteriales</taxon>
        <taxon>Nocardiaceae</taxon>
        <taxon>Rhodococcus</taxon>
    </lineage>
</organism>
<accession>Q0SJJ3</accession>
<gene>
    <name evidence="2" type="ordered locus">RHA1_ro00457</name>
</gene>
<proteinExistence type="predicted"/>
<dbReference type="AlphaFoldDB" id="Q0SJJ3"/>
<sequence length="176" mass="20601">MSGLTIAPSSGLPEPTSRGPVPWRRSRKRPRAARRPRPDLVWLNLDRTTVMRQVTTRTIRRHLRRKVLCYSTIETPLHRLFLLRDYIVRWVLSFERAGDMLRSTDTGGGHGRKIVRQLGRHRRRCRDVWRKRGRALPPPQAVGRVSTIARPGRSRTGCHVTHRRHPSFISPHRSHW</sequence>
<dbReference type="Proteomes" id="UP000008710">
    <property type="component" value="Chromosome"/>
</dbReference>
<feature type="compositionally biased region" description="Basic residues" evidence="1">
    <location>
        <begin position="160"/>
        <end position="176"/>
    </location>
</feature>
<protein>
    <submittedName>
        <fullName evidence="2">Uncharacterized protein</fullName>
    </submittedName>
</protein>
<dbReference type="HOGENOM" id="CLU_1523990_0_0_11"/>
<evidence type="ECO:0000313" key="2">
    <source>
        <dbReference type="EMBL" id="ABG92293.1"/>
    </source>
</evidence>
<dbReference type="KEGG" id="rha:RHA1_ro00457"/>